<evidence type="ECO:0000256" key="3">
    <source>
        <dbReference type="ARBA" id="ARBA00022801"/>
    </source>
</evidence>
<dbReference type="SUPFAM" id="SSF56420">
    <property type="entry name" value="Peptide deformylase"/>
    <property type="match status" value="1"/>
</dbReference>
<dbReference type="EMBL" id="JADIMY010000117">
    <property type="protein sequence ID" value="MBO8428079.1"/>
    <property type="molecule type" value="Genomic_DNA"/>
</dbReference>
<dbReference type="NCBIfam" id="TIGR00079">
    <property type="entry name" value="pept_deformyl"/>
    <property type="match status" value="1"/>
</dbReference>
<comment type="function">
    <text evidence="6">Removes the formyl group from the N-terminal Met of newly synthesized proteins. Requires at least a dipeptide for an efficient rate of reaction. N-terminal L-methionine is a prerequisite for activity but the enzyme has broad specificity at other positions.</text>
</comment>
<comment type="caution">
    <text evidence="7">The sequence shown here is derived from an EMBL/GenBank/DDBJ whole genome shotgun (WGS) entry which is preliminary data.</text>
</comment>
<dbReference type="InterPro" id="IPR036821">
    <property type="entry name" value="Peptide_deformylase_sf"/>
</dbReference>
<dbReference type="InterPro" id="IPR023635">
    <property type="entry name" value="Peptide_deformylase"/>
</dbReference>
<feature type="binding site" evidence="6">
    <location>
        <position position="152"/>
    </location>
    <ligand>
        <name>Fe cation</name>
        <dbReference type="ChEBI" id="CHEBI:24875"/>
    </ligand>
</feature>
<dbReference type="GO" id="GO:0046872">
    <property type="term" value="F:metal ion binding"/>
    <property type="evidence" value="ECO:0007669"/>
    <property type="project" value="UniProtKB-KW"/>
</dbReference>
<keyword evidence="5 6" id="KW-0408">Iron</keyword>
<reference evidence="7" key="2">
    <citation type="journal article" date="2021" name="PeerJ">
        <title>Extensive microbial diversity within the chicken gut microbiome revealed by metagenomics and culture.</title>
        <authorList>
            <person name="Gilroy R."/>
            <person name="Ravi A."/>
            <person name="Getino M."/>
            <person name="Pursley I."/>
            <person name="Horton D.L."/>
            <person name="Alikhan N.F."/>
            <person name="Baker D."/>
            <person name="Gharbi K."/>
            <person name="Hall N."/>
            <person name="Watson M."/>
            <person name="Adriaenssens E.M."/>
            <person name="Foster-Nyarko E."/>
            <person name="Jarju S."/>
            <person name="Secka A."/>
            <person name="Antonio M."/>
            <person name="Oren A."/>
            <person name="Chaudhuri R.R."/>
            <person name="La Ragione R."/>
            <person name="Hildebrand F."/>
            <person name="Pallen M.J."/>
        </authorList>
    </citation>
    <scope>NUCLEOTIDE SEQUENCE</scope>
    <source>
        <strain evidence="7">11159</strain>
    </source>
</reference>
<keyword evidence="3 6" id="KW-0378">Hydrolase</keyword>
<comment type="catalytic activity">
    <reaction evidence="6">
        <text>N-terminal N-formyl-L-methionyl-[peptide] + H2O = N-terminal L-methionyl-[peptide] + formate</text>
        <dbReference type="Rhea" id="RHEA:24420"/>
        <dbReference type="Rhea" id="RHEA-COMP:10639"/>
        <dbReference type="Rhea" id="RHEA-COMP:10640"/>
        <dbReference type="ChEBI" id="CHEBI:15377"/>
        <dbReference type="ChEBI" id="CHEBI:15740"/>
        <dbReference type="ChEBI" id="CHEBI:49298"/>
        <dbReference type="ChEBI" id="CHEBI:64731"/>
        <dbReference type="EC" id="3.5.1.88"/>
    </reaction>
</comment>
<dbReference type="CDD" id="cd00487">
    <property type="entry name" value="Pep_deformylase"/>
    <property type="match status" value="1"/>
</dbReference>
<dbReference type="Gene3D" id="3.90.45.10">
    <property type="entry name" value="Peptide deformylase"/>
    <property type="match status" value="1"/>
</dbReference>
<dbReference type="Pfam" id="PF01327">
    <property type="entry name" value="Pep_deformylase"/>
    <property type="match status" value="1"/>
</dbReference>
<dbReference type="EC" id="3.5.1.88" evidence="6"/>
<proteinExistence type="inferred from homology"/>
<evidence type="ECO:0000256" key="4">
    <source>
        <dbReference type="ARBA" id="ARBA00022917"/>
    </source>
</evidence>
<reference evidence="7" key="1">
    <citation type="submission" date="2020-10" db="EMBL/GenBank/DDBJ databases">
        <authorList>
            <person name="Gilroy R."/>
        </authorList>
    </citation>
    <scope>NUCLEOTIDE SEQUENCE</scope>
    <source>
        <strain evidence="7">11159</strain>
    </source>
</reference>
<dbReference type="AlphaFoldDB" id="A0A9D9DI71"/>
<feature type="binding site" evidence="6">
    <location>
        <position position="108"/>
    </location>
    <ligand>
        <name>Fe cation</name>
        <dbReference type="ChEBI" id="CHEBI:24875"/>
    </ligand>
</feature>
<feature type="active site" evidence="6">
    <location>
        <position position="153"/>
    </location>
</feature>
<feature type="binding site" evidence="6">
    <location>
        <position position="156"/>
    </location>
    <ligand>
        <name>Fe cation</name>
        <dbReference type="ChEBI" id="CHEBI:24875"/>
    </ligand>
</feature>
<sequence>MKIFKIVKDNKKSLREKSLEITFPLDKELEDTLLDMVEYLKISQNDELAKKYHLRGGVGLAAPQIGINKRMLAIYVEMDEKVYEYALINPKIISESAKLTYLQGGEGCLSVDSEHNGYVYRHYKIKVQAFNLLTNKEEILEFKGYLAIIAQHEIDHLDGVLFYDRINKLNPFEVRKNSIAI</sequence>
<dbReference type="PANTHER" id="PTHR10458:SF8">
    <property type="entry name" value="PEPTIDE DEFORMYLASE 2"/>
    <property type="match status" value="1"/>
</dbReference>
<evidence type="ECO:0000256" key="6">
    <source>
        <dbReference type="HAMAP-Rule" id="MF_00163"/>
    </source>
</evidence>
<dbReference type="FunFam" id="3.90.45.10:FF:000002">
    <property type="entry name" value="Peptide deformylase"/>
    <property type="match status" value="1"/>
</dbReference>
<dbReference type="GO" id="GO:0006412">
    <property type="term" value="P:translation"/>
    <property type="evidence" value="ECO:0007669"/>
    <property type="project" value="UniProtKB-UniRule"/>
</dbReference>
<dbReference type="PRINTS" id="PR01576">
    <property type="entry name" value="PDEFORMYLASE"/>
</dbReference>
<evidence type="ECO:0000256" key="2">
    <source>
        <dbReference type="ARBA" id="ARBA00022723"/>
    </source>
</evidence>
<accession>A0A9D9DI71</accession>
<dbReference type="HAMAP" id="MF_00163">
    <property type="entry name" value="Pep_deformylase"/>
    <property type="match status" value="1"/>
</dbReference>
<comment type="similarity">
    <text evidence="1 6">Belongs to the polypeptide deformylase family.</text>
</comment>
<keyword evidence="4 6" id="KW-0648">Protein biosynthesis</keyword>
<dbReference type="PANTHER" id="PTHR10458">
    <property type="entry name" value="PEPTIDE DEFORMYLASE"/>
    <property type="match status" value="1"/>
</dbReference>
<evidence type="ECO:0000313" key="7">
    <source>
        <dbReference type="EMBL" id="MBO8428079.1"/>
    </source>
</evidence>
<evidence type="ECO:0000313" key="8">
    <source>
        <dbReference type="Proteomes" id="UP000823613"/>
    </source>
</evidence>
<evidence type="ECO:0000256" key="5">
    <source>
        <dbReference type="ARBA" id="ARBA00023004"/>
    </source>
</evidence>
<dbReference type="PIRSF" id="PIRSF004749">
    <property type="entry name" value="Pep_def"/>
    <property type="match status" value="1"/>
</dbReference>
<organism evidence="7 8">
    <name type="scientific">Candidatus Onthovivens merdipullorum</name>
    <dbReference type="NCBI Taxonomy" id="2840889"/>
    <lineage>
        <taxon>Bacteria</taxon>
        <taxon>Bacillati</taxon>
        <taxon>Bacillota</taxon>
        <taxon>Bacilli</taxon>
        <taxon>Bacillales</taxon>
        <taxon>Candidatus Onthovivens</taxon>
    </lineage>
</organism>
<name>A0A9D9DI71_9BACL</name>
<gene>
    <name evidence="6" type="primary">def</name>
    <name evidence="7" type="ORF">IAC58_06025</name>
</gene>
<dbReference type="Proteomes" id="UP000823613">
    <property type="component" value="Unassembled WGS sequence"/>
</dbReference>
<keyword evidence="2 6" id="KW-0479">Metal-binding</keyword>
<dbReference type="GO" id="GO:0042586">
    <property type="term" value="F:peptide deformylase activity"/>
    <property type="evidence" value="ECO:0007669"/>
    <property type="project" value="UniProtKB-UniRule"/>
</dbReference>
<evidence type="ECO:0000256" key="1">
    <source>
        <dbReference type="ARBA" id="ARBA00010759"/>
    </source>
</evidence>
<protein>
    <recommendedName>
        <fullName evidence="6">Peptide deformylase</fullName>
        <shortName evidence="6">PDF</shortName>
        <ecNumber evidence="6">3.5.1.88</ecNumber>
    </recommendedName>
    <alternativeName>
        <fullName evidence="6">Polypeptide deformylase</fullName>
    </alternativeName>
</protein>
<comment type="cofactor">
    <cofactor evidence="6">
        <name>Fe(2+)</name>
        <dbReference type="ChEBI" id="CHEBI:29033"/>
    </cofactor>
    <text evidence="6">Binds 1 Fe(2+) ion.</text>
</comment>